<comment type="caution">
    <text evidence="1">The sequence shown here is derived from an EMBL/GenBank/DDBJ whole genome shotgun (WGS) entry which is preliminary data.</text>
</comment>
<accession>A0A7K0CWJ1</accession>
<dbReference type="AlphaFoldDB" id="A0A7K0CWJ1"/>
<dbReference type="EMBL" id="WEGK01000001">
    <property type="protein sequence ID" value="MQY17024.1"/>
    <property type="molecule type" value="Genomic_DNA"/>
</dbReference>
<name>A0A7K0CWJ1_9NOCA</name>
<gene>
    <name evidence="1" type="ORF">NRB20_00870</name>
</gene>
<keyword evidence="2" id="KW-1185">Reference proteome</keyword>
<evidence type="ECO:0000313" key="1">
    <source>
        <dbReference type="EMBL" id="MQY17024.1"/>
    </source>
</evidence>
<evidence type="ECO:0000313" key="2">
    <source>
        <dbReference type="Proteomes" id="UP000438448"/>
    </source>
</evidence>
<dbReference type="Proteomes" id="UP000438448">
    <property type="component" value="Unassembled WGS sequence"/>
</dbReference>
<protein>
    <recommendedName>
        <fullName evidence="3">Cupin domain-containing protein</fullName>
    </recommendedName>
</protein>
<sequence>MPHARPEDLAPGGGGRWPFSARGFASERWGDMEVGFTRAAGARDCTELYRAGGMPGGVCPCPHYGYIFSGTIRATYPGTETPDETATAGEAYFFPAGHVLIYEEATEALEINPAFALGQCMDAIERAAARGAK</sequence>
<organism evidence="1 2">
    <name type="scientific">Nocardia macrotermitis</name>
    <dbReference type="NCBI Taxonomy" id="2585198"/>
    <lineage>
        <taxon>Bacteria</taxon>
        <taxon>Bacillati</taxon>
        <taxon>Actinomycetota</taxon>
        <taxon>Actinomycetes</taxon>
        <taxon>Mycobacteriales</taxon>
        <taxon>Nocardiaceae</taxon>
        <taxon>Nocardia</taxon>
    </lineage>
</organism>
<dbReference type="RefSeq" id="WP_227833089.1">
    <property type="nucleotide sequence ID" value="NZ_WEGK01000001.1"/>
</dbReference>
<reference evidence="1 2" key="1">
    <citation type="submission" date="2019-10" db="EMBL/GenBank/DDBJ databases">
        <title>Nocardia macrotermitis sp. nov. and Nocardia aurantia sp. nov., isolated from the gut of fungus growing-termite Macrotermes natalensis.</title>
        <authorList>
            <person name="Benndorf R."/>
            <person name="Schwitalla J."/>
            <person name="Martin K."/>
            <person name="De Beer W."/>
            <person name="Kaster A.-K."/>
            <person name="Vollmers J."/>
            <person name="Poulsen M."/>
            <person name="Beemelmanns C."/>
        </authorList>
    </citation>
    <scope>NUCLEOTIDE SEQUENCE [LARGE SCALE GENOMIC DNA]</scope>
    <source>
        <strain evidence="1 2">RB20</strain>
    </source>
</reference>
<dbReference type="InterPro" id="IPR011051">
    <property type="entry name" value="RmlC_Cupin_sf"/>
</dbReference>
<dbReference type="SUPFAM" id="SSF51182">
    <property type="entry name" value="RmlC-like cupins"/>
    <property type="match status" value="1"/>
</dbReference>
<proteinExistence type="predicted"/>
<evidence type="ECO:0008006" key="3">
    <source>
        <dbReference type="Google" id="ProtNLM"/>
    </source>
</evidence>